<dbReference type="PANTHER" id="PTHR12489:SF16">
    <property type="entry name" value="LHFPL TETRASPAN SUBFAMILY MEMBER 6 PROTEIN-RELATED"/>
    <property type="match status" value="1"/>
</dbReference>
<organism evidence="6 7">
    <name type="scientific">Plakobranchus ocellatus</name>
    <dbReference type="NCBI Taxonomy" id="259542"/>
    <lineage>
        <taxon>Eukaryota</taxon>
        <taxon>Metazoa</taxon>
        <taxon>Spiralia</taxon>
        <taxon>Lophotrochozoa</taxon>
        <taxon>Mollusca</taxon>
        <taxon>Gastropoda</taxon>
        <taxon>Heterobranchia</taxon>
        <taxon>Euthyneura</taxon>
        <taxon>Panpulmonata</taxon>
        <taxon>Sacoglossa</taxon>
        <taxon>Placobranchoidea</taxon>
        <taxon>Plakobranchidae</taxon>
        <taxon>Plakobranchus</taxon>
    </lineage>
</organism>
<evidence type="ECO:0000256" key="1">
    <source>
        <dbReference type="ARBA" id="ARBA00004141"/>
    </source>
</evidence>
<evidence type="ECO:0000256" key="3">
    <source>
        <dbReference type="ARBA" id="ARBA00022989"/>
    </source>
</evidence>
<accession>A0AAV3YXV3</accession>
<keyword evidence="2 5" id="KW-0812">Transmembrane</keyword>
<dbReference type="AlphaFoldDB" id="A0AAV3YXV3"/>
<name>A0AAV3YXV3_9GAST</name>
<gene>
    <name evidence="6" type="ORF">PoB_001341900</name>
</gene>
<dbReference type="Proteomes" id="UP000735302">
    <property type="component" value="Unassembled WGS sequence"/>
</dbReference>
<keyword evidence="4 5" id="KW-0472">Membrane</keyword>
<keyword evidence="3 5" id="KW-1133">Transmembrane helix</keyword>
<evidence type="ECO:0000313" key="6">
    <source>
        <dbReference type="EMBL" id="GFN86913.1"/>
    </source>
</evidence>
<protein>
    <submittedName>
        <fullName evidence="6">Lipoma hmgic fusion partner-like protein</fullName>
    </submittedName>
</protein>
<proteinExistence type="predicted"/>
<sequence>MSATSVGKFWAVTSFLAAIATAIGYYFPYWIQGYVAYDGEKFPMYFGVFRRCSYPELNIDNTMEIIDGCGRYSTFVDIPSIWWKISTITIGSGVGLALLISLIGLIALCVRDIITTKIARLLGLVQMSAGLLVGGGVAIYPNGWSSTEVRQSCGGRSGPYELGKCELCWAFFMTSVGGTLTLLCSALTCYSFDDKHQYRSVIATHV</sequence>
<evidence type="ECO:0000256" key="5">
    <source>
        <dbReference type="SAM" id="Phobius"/>
    </source>
</evidence>
<comment type="subcellular location">
    <subcellularLocation>
        <location evidence="1">Membrane</location>
        <topology evidence="1">Multi-pass membrane protein</topology>
    </subcellularLocation>
</comment>
<dbReference type="Gene3D" id="1.20.140.150">
    <property type="match status" value="1"/>
</dbReference>
<feature type="transmembrane region" description="Helical" evidence="5">
    <location>
        <begin position="121"/>
        <end position="140"/>
    </location>
</feature>
<keyword evidence="7" id="KW-1185">Reference proteome</keyword>
<dbReference type="InterPro" id="IPR019372">
    <property type="entry name" value="LHFPL"/>
</dbReference>
<evidence type="ECO:0000313" key="7">
    <source>
        <dbReference type="Proteomes" id="UP000735302"/>
    </source>
</evidence>
<dbReference type="GO" id="GO:0016020">
    <property type="term" value="C:membrane"/>
    <property type="evidence" value="ECO:0007669"/>
    <property type="project" value="UniProtKB-SubCell"/>
</dbReference>
<dbReference type="PANTHER" id="PTHR12489">
    <property type="entry name" value="LIPOMA HMGIC FUSION PARTNER-LIKE PROTEIN"/>
    <property type="match status" value="1"/>
</dbReference>
<comment type="caution">
    <text evidence="6">The sequence shown here is derived from an EMBL/GenBank/DDBJ whole genome shotgun (WGS) entry which is preliminary data.</text>
</comment>
<feature type="transmembrane region" description="Helical" evidence="5">
    <location>
        <begin position="81"/>
        <end position="109"/>
    </location>
</feature>
<evidence type="ECO:0000256" key="4">
    <source>
        <dbReference type="ARBA" id="ARBA00023136"/>
    </source>
</evidence>
<reference evidence="6 7" key="1">
    <citation type="journal article" date="2021" name="Elife">
        <title>Chloroplast acquisition without the gene transfer in kleptoplastic sea slugs, Plakobranchus ocellatus.</title>
        <authorList>
            <person name="Maeda T."/>
            <person name="Takahashi S."/>
            <person name="Yoshida T."/>
            <person name="Shimamura S."/>
            <person name="Takaki Y."/>
            <person name="Nagai Y."/>
            <person name="Toyoda A."/>
            <person name="Suzuki Y."/>
            <person name="Arimoto A."/>
            <person name="Ishii H."/>
            <person name="Satoh N."/>
            <person name="Nishiyama T."/>
            <person name="Hasebe M."/>
            <person name="Maruyama T."/>
            <person name="Minagawa J."/>
            <person name="Obokata J."/>
            <person name="Shigenobu S."/>
        </authorList>
    </citation>
    <scope>NUCLEOTIDE SEQUENCE [LARGE SCALE GENOMIC DNA]</scope>
</reference>
<feature type="transmembrane region" description="Helical" evidence="5">
    <location>
        <begin position="9"/>
        <end position="27"/>
    </location>
</feature>
<feature type="transmembrane region" description="Helical" evidence="5">
    <location>
        <begin position="169"/>
        <end position="190"/>
    </location>
</feature>
<dbReference type="Pfam" id="PF10242">
    <property type="entry name" value="L_HMGIC_fpl"/>
    <property type="match status" value="1"/>
</dbReference>
<dbReference type="EMBL" id="BLXT01001622">
    <property type="protein sequence ID" value="GFN86913.1"/>
    <property type="molecule type" value="Genomic_DNA"/>
</dbReference>
<evidence type="ECO:0000256" key="2">
    <source>
        <dbReference type="ARBA" id="ARBA00022692"/>
    </source>
</evidence>